<feature type="transmembrane region" description="Helical" evidence="1">
    <location>
        <begin position="448"/>
        <end position="468"/>
    </location>
</feature>
<feature type="transmembrane region" description="Helical" evidence="1">
    <location>
        <begin position="345"/>
        <end position="362"/>
    </location>
</feature>
<dbReference type="AlphaFoldDB" id="A0A1F7G8Y8"/>
<protein>
    <recommendedName>
        <fullName evidence="4">YYY membrane protein</fullName>
    </recommendedName>
</protein>
<feature type="transmembrane region" description="Helical" evidence="1">
    <location>
        <begin position="64"/>
        <end position="84"/>
    </location>
</feature>
<feature type="transmembrane region" description="Helical" evidence="1">
    <location>
        <begin position="6"/>
        <end position="24"/>
    </location>
</feature>
<dbReference type="EMBL" id="MFZG01000038">
    <property type="protein sequence ID" value="OGK15340.1"/>
    <property type="molecule type" value="Genomic_DNA"/>
</dbReference>
<name>A0A1F7G8Y8_9BACT</name>
<feature type="transmembrane region" description="Helical" evidence="1">
    <location>
        <begin position="523"/>
        <end position="542"/>
    </location>
</feature>
<accession>A0A1F7G8Y8</accession>
<feature type="transmembrane region" description="Helical" evidence="1">
    <location>
        <begin position="368"/>
        <end position="383"/>
    </location>
</feature>
<keyword evidence="1" id="KW-0472">Membrane</keyword>
<evidence type="ECO:0000256" key="1">
    <source>
        <dbReference type="SAM" id="Phobius"/>
    </source>
</evidence>
<dbReference type="PANTHER" id="PTHR10790">
    <property type="entry name" value="TPR-DOMAIN CONTAINING PROTEIN"/>
    <property type="match status" value="1"/>
</dbReference>
<feature type="transmembrane region" description="Helical" evidence="1">
    <location>
        <begin position="96"/>
        <end position="119"/>
    </location>
</feature>
<keyword evidence="1" id="KW-1133">Transmembrane helix</keyword>
<feature type="transmembrane region" description="Helical" evidence="1">
    <location>
        <begin position="189"/>
        <end position="214"/>
    </location>
</feature>
<dbReference type="InterPro" id="IPR018746">
    <property type="entry name" value="DUF2298"/>
</dbReference>
<dbReference type="Proteomes" id="UP000177208">
    <property type="component" value="Unassembled WGS sequence"/>
</dbReference>
<keyword evidence="1" id="KW-0812">Transmembrane</keyword>
<feature type="transmembrane region" description="Helical" evidence="1">
    <location>
        <begin position="551"/>
        <end position="570"/>
    </location>
</feature>
<dbReference type="PANTHER" id="PTHR10790:SF51">
    <property type="entry name" value="TETRATRICOPEPTIDE REPEAT PROTEIN"/>
    <property type="match status" value="1"/>
</dbReference>
<feature type="transmembrane region" description="Helical" evidence="1">
    <location>
        <begin position="234"/>
        <end position="257"/>
    </location>
</feature>
<evidence type="ECO:0000313" key="3">
    <source>
        <dbReference type="Proteomes" id="UP000177208"/>
    </source>
</evidence>
<feature type="transmembrane region" description="Helical" evidence="1">
    <location>
        <begin position="488"/>
        <end position="507"/>
    </location>
</feature>
<evidence type="ECO:0008006" key="4">
    <source>
        <dbReference type="Google" id="ProtNLM"/>
    </source>
</evidence>
<dbReference type="Pfam" id="PF10060">
    <property type="entry name" value="DUF2298"/>
    <property type="match status" value="2"/>
</dbReference>
<feature type="transmembrane region" description="Helical" evidence="1">
    <location>
        <begin position="314"/>
        <end position="333"/>
    </location>
</feature>
<comment type="caution">
    <text evidence="2">The sequence shown here is derived from an EMBL/GenBank/DDBJ whole genome shotgun (WGS) entry which is preliminary data.</text>
</comment>
<reference evidence="2 3" key="1">
    <citation type="journal article" date="2016" name="Nat. Commun.">
        <title>Thousands of microbial genomes shed light on interconnected biogeochemical processes in an aquifer system.</title>
        <authorList>
            <person name="Anantharaman K."/>
            <person name="Brown C.T."/>
            <person name="Hug L.A."/>
            <person name="Sharon I."/>
            <person name="Castelle C.J."/>
            <person name="Probst A.J."/>
            <person name="Thomas B.C."/>
            <person name="Singh A."/>
            <person name="Wilkins M.J."/>
            <person name="Karaoz U."/>
            <person name="Brodie E.L."/>
            <person name="Williams K.H."/>
            <person name="Hubbard S.S."/>
            <person name="Banfield J.F."/>
        </authorList>
    </citation>
    <scope>NUCLEOTIDE SEQUENCE [LARGE SCALE GENOMIC DNA]</scope>
</reference>
<gene>
    <name evidence="2" type="ORF">A2774_03340</name>
</gene>
<organism evidence="2 3">
    <name type="scientific">Candidatus Roizmanbacteria bacterium RIFCSPHIGHO2_01_FULL_39_12c</name>
    <dbReference type="NCBI Taxonomy" id="1802031"/>
    <lineage>
        <taxon>Bacteria</taxon>
        <taxon>Candidatus Roizmaniibacteriota</taxon>
    </lineage>
</organism>
<evidence type="ECO:0000313" key="2">
    <source>
        <dbReference type="EMBL" id="OGK15340.1"/>
    </source>
</evidence>
<feature type="transmembrane region" description="Helical" evidence="1">
    <location>
        <begin position="390"/>
        <end position="409"/>
    </location>
</feature>
<sequence length="726" mass="83930">MNWIFTSLPWYFAYLLLGIIFFPLTQKIFSKFFPDLGYAFSKILALILLSYSLFVFGILKLLPFSQTGLIFLLIIFAFINLTIYQKNKQGSKRYDLKSLLLIVFEEILFLSAFFFWIFVRGQEPSINGLEKFMDFGFINSILRTDYFPPLDIWLAAEAGKINGNFINYYYFGHLSGAFLIKLTNIKATIGYNLILASTFALSVTQTFSLVVAIVNKFQEKIKTKLDEYGQILKLVFFGLLGSFIVNLAGNLHSIYLFTRGYPNEDPVPFWQILSWYNPSGYWYPNATRFIPNTIHEFPSYSWVVADMHGHVFDIPFVILTLAFLFIVFVYYSSHKKPFSTSFNRFQLVSTVFLGFLTAIHYMTNAFDGPIYILLSAVILFYFFKLTGKWFLHVLILSLSFLIFSLPFSIHFKPFVTGIGVNCSPKFLTDLGKIGPFLFEAGNCQISPVWMLLVLWGFFWLNFILLLIFKQKFGKPVNQGNNETIDTFILILFSFSTILIIIPEFFYIKDIYPAHFRANTMFKLGYQAFVMMGIASTYVSLIIKSLPKKPRLIFSAIFILFFLLIAAYPLFSIPSYYGQLDRPVELDGAKWLTDKYPEDKEIIDYINRNIDNQPVILEAQGDSYTEYERISAFTGLPTVAGWWVHEWLWRGSADVVGVRIPDITNIYESEDLHLTKNLLDKYNVSYVIVSGLEKQKYPNLKKNKFDKIGKQIFQSSNKKGAIYQVKL</sequence>
<proteinExistence type="predicted"/>
<feature type="transmembrane region" description="Helical" evidence="1">
    <location>
        <begin position="36"/>
        <end position="58"/>
    </location>
</feature>